<sequence length="60" mass="6898">MTLRCERLSLRKAQRASSDWSYTPPKDASPMIGRARGRVPDMGLYAKDALSYRRQPLVSW</sequence>
<evidence type="ECO:0000256" key="1">
    <source>
        <dbReference type="SAM" id="MobiDB-lite"/>
    </source>
</evidence>
<evidence type="ECO:0000313" key="3">
    <source>
        <dbReference type="Proteomes" id="UP000637788"/>
    </source>
</evidence>
<feature type="region of interest" description="Disordered" evidence="1">
    <location>
        <begin position="15"/>
        <end position="34"/>
    </location>
</feature>
<protein>
    <submittedName>
        <fullName evidence="2">Uncharacterized protein</fullName>
    </submittedName>
</protein>
<dbReference type="EMBL" id="BMPQ01000003">
    <property type="protein sequence ID" value="GGK58652.1"/>
    <property type="molecule type" value="Genomic_DNA"/>
</dbReference>
<comment type="caution">
    <text evidence="2">The sequence shown here is derived from an EMBL/GenBank/DDBJ whole genome shotgun (WGS) entry which is preliminary data.</text>
</comment>
<dbReference type="AlphaFoldDB" id="A0A917VBR8"/>
<reference evidence="2" key="1">
    <citation type="journal article" date="2014" name="Int. J. Syst. Evol. Microbiol.">
        <title>Complete genome sequence of Corynebacterium casei LMG S-19264T (=DSM 44701T), isolated from a smear-ripened cheese.</title>
        <authorList>
            <consortium name="US DOE Joint Genome Institute (JGI-PGF)"/>
            <person name="Walter F."/>
            <person name="Albersmeier A."/>
            <person name="Kalinowski J."/>
            <person name="Ruckert C."/>
        </authorList>
    </citation>
    <scope>NUCLEOTIDE SEQUENCE</scope>
    <source>
        <strain evidence="2">JCM 3035</strain>
    </source>
</reference>
<keyword evidence="3" id="KW-1185">Reference proteome</keyword>
<name>A0A917VBR8_9ACTN</name>
<organism evidence="2 3">
    <name type="scientific">Streptomyces flaveus</name>
    <dbReference type="NCBI Taxonomy" id="66370"/>
    <lineage>
        <taxon>Bacteria</taxon>
        <taxon>Bacillati</taxon>
        <taxon>Actinomycetota</taxon>
        <taxon>Actinomycetes</taxon>
        <taxon>Kitasatosporales</taxon>
        <taxon>Streptomycetaceae</taxon>
        <taxon>Streptomyces</taxon>
        <taxon>Streptomyces aurantiacus group</taxon>
    </lineage>
</organism>
<evidence type="ECO:0000313" key="2">
    <source>
        <dbReference type="EMBL" id="GGK58652.1"/>
    </source>
</evidence>
<dbReference type="Proteomes" id="UP000637788">
    <property type="component" value="Unassembled WGS sequence"/>
</dbReference>
<proteinExistence type="predicted"/>
<accession>A0A917VBR8</accession>
<reference evidence="2" key="2">
    <citation type="submission" date="2020-09" db="EMBL/GenBank/DDBJ databases">
        <authorList>
            <person name="Sun Q."/>
            <person name="Ohkuma M."/>
        </authorList>
    </citation>
    <scope>NUCLEOTIDE SEQUENCE</scope>
    <source>
        <strain evidence="2">JCM 3035</strain>
    </source>
</reference>
<gene>
    <name evidence="2" type="ORF">GCM10010094_18710</name>
</gene>